<reference evidence="1" key="1">
    <citation type="submission" date="2023-07" db="EMBL/GenBank/DDBJ databases">
        <title>Genome content predicts the carbon catabolic preferences of heterotrophic bacteria.</title>
        <authorList>
            <person name="Gralka M."/>
        </authorList>
    </citation>
    <scope>NUCLEOTIDE SEQUENCE</scope>
    <source>
        <strain evidence="1">G2M05</strain>
    </source>
</reference>
<dbReference type="EMBL" id="JAUOPU010000005">
    <property type="protein sequence ID" value="MDO6542392.1"/>
    <property type="molecule type" value="Genomic_DNA"/>
</dbReference>
<dbReference type="RefSeq" id="WP_062690558.1">
    <property type="nucleotide sequence ID" value="NZ_AP024850.1"/>
</dbReference>
<dbReference type="Proteomes" id="UP001170624">
    <property type="component" value="Unassembled WGS sequence"/>
</dbReference>
<organism evidence="1 2">
    <name type="scientific">Photobacterium sanguinicancri</name>
    <dbReference type="NCBI Taxonomy" id="875932"/>
    <lineage>
        <taxon>Bacteria</taxon>
        <taxon>Pseudomonadati</taxon>
        <taxon>Pseudomonadota</taxon>
        <taxon>Gammaproteobacteria</taxon>
        <taxon>Vibrionales</taxon>
        <taxon>Vibrionaceae</taxon>
        <taxon>Photobacterium</taxon>
    </lineage>
</organism>
<dbReference type="AlphaFoldDB" id="A0AAW7Y258"/>
<evidence type="ECO:0000313" key="2">
    <source>
        <dbReference type="Proteomes" id="UP001170624"/>
    </source>
</evidence>
<comment type="caution">
    <text evidence="1">The sequence shown here is derived from an EMBL/GenBank/DDBJ whole genome shotgun (WGS) entry which is preliminary data.</text>
</comment>
<protein>
    <submittedName>
        <fullName evidence="1">Uncharacterized protein</fullName>
    </submittedName>
</protein>
<name>A0AAW7Y258_9GAMM</name>
<gene>
    <name evidence="1" type="ORF">Q4568_07605</name>
</gene>
<evidence type="ECO:0000313" key="1">
    <source>
        <dbReference type="EMBL" id="MDO6542392.1"/>
    </source>
</evidence>
<proteinExistence type="predicted"/>
<sequence length="102" mass="11309">MFGKLKEKATQLAADKVGGNSIDEIMQGHWPKIEAILVEKLVAVAGDKLNQPGYIDSFFENGYEFLPAPVRMMLPKEKFVAYCVTKKEPLLLKANEKLAALA</sequence>
<accession>A0AAW7Y258</accession>